<feature type="region of interest" description="Disordered" evidence="1">
    <location>
        <begin position="24"/>
        <end position="45"/>
    </location>
</feature>
<evidence type="ECO:0000313" key="2">
    <source>
        <dbReference type="EMBL" id="GMF17728.1"/>
    </source>
</evidence>
<sequence>MATFGGSDMQQLLALRLRSSRGGLSCSEVTVPQPKESKSEEAPTMLSKPVRVLSERIMSRGFEPTVVRLMENVHKVVRSQPGLISLETLSDVNDHHKYVVLSEVRLASGAVAVWGVSIDIVGVAVAVEVAEGLRGVDLQRGAQEVHGADQRGAGRAGQAHDHLQAARGGHLPAVRTRTQSVEVRNLVGDAVQGE</sequence>
<keyword evidence="3" id="KW-1185">Reference proteome</keyword>
<gene>
    <name evidence="2" type="ORF">Plil01_000653900</name>
</gene>
<dbReference type="Proteomes" id="UP001165083">
    <property type="component" value="Unassembled WGS sequence"/>
</dbReference>
<evidence type="ECO:0000313" key="3">
    <source>
        <dbReference type="Proteomes" id="UP001165083"/>
    </source>
</evidence>
<dbReference type="OrthoDB" id="147975at2759"/>
<comment type="caution">
    <text evidence="2">The sequence shown here is derived from an EMBL/GenBank/DDBJ whole genome shotgun (WGS) entry which is preliminary data.</text>
</comment>
<name>A0A9W6WUY8_9STRA</name>
<dbReference type="AlphaFoldDB" id="A0A9W6WUY8"/>
<evidence type="ECO:0000256" key="1">
    <source>
        <dbReference type="SAM" id="MobiDB-lite"/>
    </source>
</evidence>
<dbReference type="EMBL" id="BSXW01000291">
    <property type="protein sequence ID" value="GMF17728.1"/>
    <property type="molecule type" value="Genomic_DNA"/>
</dbReference>
<accession>A0A9W6WUY8</accession>
<protein>
    <submittedName>
        <fullName evidence="2">Unnamed protein product</fullName>
    </submittedName>
</protein>
<reference evidence="2" key="1">
    <citation type="submission" date="2023-04" db="EMBL/GenBank/DDBJ databases">
        <title>Phytophthora lilii NBRC 32176.</title>
        <authorList>
            <person name="Ichikawa N."/>
            <person name="Sato H."/>
            <person name="Tonouchi N."/>
        </authorList>
    </citation>
    <scope>NUCLEOTIDE SEQUENCE</scope>
    <source>
        <strain evidence="2">NBRC 32176</strain>
    </source>
</reference>
<organism evidence="2 3">
    <name type="scientific">Phytophthora lilii</name>
    <dbReference type="NCBI Taxonomy" id="2077276"/>
    <lineage>
        <taxon>Eukaryota</taxon>
        <taxon>Sar</taxon>
        <taxon>Stramenopiles</taxon>
        <taxon>Oomycota</taxon>
        <taxon>Peronosporomycetes</taxon>
        <taxon>Peronosporales</taxon>
        <taxon>Peronosporaceae</taxon>
        <taxon>Phytophthora</taxon>
    </lineage>
</organism>
<proteinExistence type="predicted"/>